<dbReference type="PROSITE" id="PS00523">
    <property type="entry name" value="SULFATASE_1"/>
    <property type="match status" value="1"/>
</dbReference>
<dbReference type="InterPro" id="IPR017850">
    <property type="entry name" value="Alkaline_phosphatase_core_sf"/>
</dbReference>
<evidence type="ECO:0000256" key="6">
    <source>
        <dbReference type="ARBA" id="ARBA00023180"/>
    </source>
</evidence>
<evidence type="ECO:0000256" key="5">
    <source>
        <dbReference type="ARBA" id="ARBA00022837"/>
    </source>
</evidence>
<comment type="similarity">
    <text evidence="2">Belongs to the sulfatase family.</text>
</comment>
<keyword evidence="7" id="KW-0472">Membrane</keyword>
<name>A0AAN8C423_9TELE</name>
<sequence length="353" mass="39686">MTDDQGFNDIGYHSSDIRTPVLDKLAADGVKLENYYIQPICTPSRSQLITGRYQIHTGLQHSIIRPRQPNCLPFDQVTLPQRLQELGYSTHMVGKWHLGFYKKECLPTRRGFDTYFGSLTGSVNYYTYDSCDGPRRCGFDLHEGESVAWVIFKMSMDPAILVLVMLAGVSHAFLPAAETKCKASQNTSQCSAILGGSVSIQVMNNASGHRLGCKRQLPTGPRIVFNLKKERVTIHESLKNRTEFFINNGTLKITHVERNDSGVYDVEIFQHDGVLLRNVHFQLVVQGNILHIVIIVCCTVGALLIVGVCCCACWKMRRGKKSGKKRTKKAFGLKLTEDQHWTSEDPNIEPYFA</sequence>
<dbReference type="SUPFAM" id="SSF53649">
    <property type="entry name" value="Alkaline phosphatase-like"/>
    <property type="match status" value="1"/>
</dbReference>
<dbReference type="InterPro" id="IPR036179">
    <property type="entry name" value="Ig-like_dom_sf"/>
</dbReference>
<keyword evidence="10" id="KW-1185">Reference proteome</keyword>
<dbReference type="AlphaFoldDB" id="A0AAN8C423"/>
<comment type="cofactor">
    <cofactor evidence="1">
        <name>Ca(2+)</name>
        <dbReference type="ChEBI" id="CHEBI:29108"/>
    </cofactor>
</comment>
<dbReference type="InterPro" id="IPR024607">
    <property type="entry name" value="Sulfatase_CS"/>
</dbReference>
<evidence type="ECO:0000256" key="3">
    <source>
        <dbReference type="ARBA" id="ARBA00022723"/>
    </source>
</evidence>
<dbReference type="Pfam" id="PF00884">
    <property type="entry name" value="Sulfatase"/>
    <property type="match status" value="1"/>
</dbReference>
<proteinExistence type="inferred from homology"/>
<feature type="domain" description="Sulfatase N-terminal" evidence="8">
    <location>
        <begin position="1"/>
        <end position="133"/>
    </location>
</feature>
<dbReference type="PROSITE" id="PS00149">
    <property type="entry name" value="SULFATASE_2"/>
    <property type="match status" value="1"/>
</dbReference>
<reference evidence="9 10" key="1">
    <citation type="journal article" date="2023" name="Mol. Biol. Evol.">
        <title>Genomics of Secondarily Temperate Adaptation in the Only Non-Antarctic Icefish.</title>
        <authorList>
            <person name="Rivera-Colon A.G."/>
            <person name="Rayamajhi N."/>
            <person name="Minhas B.F."/>
            <person name="Madrigal G."/>
            <person name="Bilyk K.T."/>
            <person name="Yoon V."/>
            <person name="Hune M."/>
            <person name="Gregory S."/>
            <person name="Cheng C.H.C."/>
            <person name="Catchen J.M."/>
        </authorList>
    </citation>
    <scope>NUCLEOTIDE SEQUENCE [LARGE SCALE GENOMIC DNA]</scope>
    <source>
        <strain evidence="9">JC2023a</strain>
    </source>
</reference>
<dbReference type="Gene3D" id="2.60.40.10">
    <property type="entry name" value="Immunoglobulins"/>
    <property type="match status" value="1"/>
</dbReference>
<keyword evidence="7" id="KW-1133">Transmembrane helix</keyword>
<comment type="caution">
    <text evidence="9">The sequence shown here is derived from an EMBL/GenBank/DDBJ whole genome shotgun (WGS) entry which is preliminary data.</text>
</comment>
<dbReference type="Proteomes" id="UP001335648">
    <property type="component" value="Unassembled WGS sequence"/>
</dbReference>
<dbReference type="InterPro" id="IPR047115">
    <property type="entry name" value="ARSB"/>
</dbReference>
<gene>
    <name evidence="9" type="ORF">CesoFtcFv8_010212</name>
</gene>
<dbReference type="EMBL" id="JAULUE010002053">
    <property type="protein sequence ID" value="KAK5897121.1"/>
    <property type="molecule type" value="Genomic_DNA"/>
</dbReference>
<keyword evidence="7" id="KW-0812">Transmembrane</keyword>
<keyword evidence="6" id="KW-0325">Glycoprotein</keyword>
<keyword evidence="3" id="KW-0479">Metal-binding</keyword>
<keyword evidence="4" id="KW-0378">Hydrolase</keyword>
<evidence type="ECO:0000256" key="4">
    <source>
        <dbReference type="ARBA" id="ARBA00022801"/>
    </source>
</evidence>
<dbReference type="InterPro" id="IPR000917">
    <property type="entry name" value="Sulfatase_N"/>
</dbReference>
<dbReference type="PANTHER" id="PTHR10342">
    <property type="entry name" value="ARYLSULFATASE"/>
    <property type="match status" value="1"/>
</dbReference>
<evidence type="ECO:0000313" key="9">
    <source>
        <dbReference type="EMBL" id="KAK5897121.1"/>
    </source>
</evidence>
<dbReference type="PANTHER" id="PTHR10342:SF68">
    <property type="entry name" value="ARYLSULFATASE I"/>
    <property type="match status" value="1"/>
</dbReference>
<dbReference type="GO" id="GO:0008484">
    <property type="term" value="F:sulfuric ester hydrolase activity"/>
    <property type="evidence" value="ECO:0007669"/>
    <property type="project" value="InterPro"/>
</dbReference>
<evidence type="ECO:0000256" key="7">
    <source>
        <dbReference type="SAM" id="Phobius"/>
    </source>
</evidence>
<evidence type="ECO:0000313" key="10">
    <source>
        <dbReference type="Proteomes" id="UP001335648"/>
    </source>
</evidence>
<dbReference type="InterPro" id="IPR013783">
    <property type="entry name" value="Ig-like_fold"/>
</dbReference>
<protein>
    <recommendedName>
        <fullName evidence="8">Sulfatase N-terminal domain-containing protein</fullName>
    </recommendedName>
</protein>
<keyword evidence="5" id="KW-0106">Calcium</keyword>
<dbReference type="Gene3D" id="3.40.720.10">
    <property type="entry name" value="Alkaline Phosphatase, subunit A"/>
    <property type="match status" value="1"/>
</dbReference>
<dbReference type="SUPFAM" id="SSF48726">
    <property type="entry name" value="Immunoglobulin"/>
    <property type="match status" value="1"/>
</dbReference>
<organism evidence="9 10">
    <name type="scientific">Champsocephalus esox</name>
    <name type="common">pike icefish</name>
    <dbReference type="NCBI Taxonomy" id="159716"/>
    <lineage>
        <taxon>Eukaryota</taxon>
        <taxon>Metazoa</taxon>
        <taxon>Chordata</taxon>
        <taxon>Craniata</taxon>
        <taxon>Vertebrata</taxon>
        <taxon>Euteleostomi</taxon>
        <taxon>Actinopterygii</taxon>
        <taxon>Neopterygii</taxon>
        <taxon>Teleostei</taxon>
        <taxon>Neoteleostei</taxon>
        <taxon>Acanthomorphata</taxon>
        <taxon>Eupercaria</taxon>
        <taxon>Perciformes</taxon>
        <taxon>Notothenioidei</taxon>
        <taxon>Channichthyidae</taxon>
        <taxon>Champsocephalus</taxon>
    </lineage>
</organism>
<feature type="transmembrane region" description="Helical" evidence="7">
    <location>
        <begin position="289"/>
        <end position="314"/>
    </location>
</feature>
<evidence type="ECO:0000256" key="2">
    <source>
        <dbReference type="ARBA" id="ARBA00008779"/>
    </source>
</evidence>
<accession>A0AAN8C423</accession>
<evidence type="ECO:0000259" key="8">
    <source>
        <dbReference type="Pfam" id="PF00884"/>
    </source>
</evidence>
<evidence type="ECO:0000256" key="1">
    <source>
        <dbReference type="ARBA" id="ARBA00001913"/>
    </source>
</evidence>
<dbReference type="GO" id="GO:0046872">
    <property type="term" value="F:metal ion binding"/>
    <property type="evidence" value="ECO:0007669"/>
    <property type="project" value="UniProtKB-KW"/>
</dbReference>